<dbReference type="AlphaFoldDB" id="A0A8H6B3N6"/>
<proteinExistence type="inferred from homology"/>
<dbReference type="GO" id="GO:0005829">
    <property type="term" value="C:cytosol"/>
    <property type="evidence" value="ECO:0007669"/>
    <property type="project" value="TreeGrafter"/>
</dbReference>
<protein>
    <submittedName>
        <fullName evidence="4">Putative ph-response regulator protein palf rim8 protein</fullName>
    </submittedName>
</protein>
<feature type="compositionally biased region" description="Polar residues" evidence="2">
    <location>
        <begin position="296"/>
        <end position="310"/>
    </location>
</feature>
<dbReference type="GO" id="GO:0030674">
    <property type="term" value="F:protein-macromolecule adaptor activity"/>
    <property type="evidence" value="ECO:0007669"/>
    <property type="project" value="TreeGrafter"/>
</dbReference>
<dbReference type="RefSeq" id="XP_037197469.1">
    <property type="nucleotide sequence ID" value="XM_037331136.1"/>
</dbReference>
<gene>
    <name evidence="4" type="ORF">Bfra_000692</name>
</gene>
<feature type="compositionally biased region" description="Low complexity" evidence="2">
    <location>
        <begin position="272"/>
        <end position="287"/>
    </location>
</feature>
<dbReference type="GO" id="GO:0070086">
    <property type="term" value="P:ubiquitin-dependent endocytosis"/>
    <property type="evidence" value="ECO:0007669"/>
    <property type="project" value="TreeGrafter"/>
</dbReference>
<feature type="compositionally biased region" description="Low complexity" evidence="2">
    <location>
        <begin position="659"/>
        <end position="669"/>
    </location>
</feature>
<name>A0A8H6B3N6_9HELO</name>
<organism evidence="4 5">
    <name type="scientific">Botrytis fragariae</name>
    <dbReference type="NCBI Taxonomy" id="1964551"/>
    <lineage>
        <taxon>Eukaryota</taxon>
        <taxon>Fungi</taxon>
        <taxon>Dikarya</taxon>
        <taxon>Ascomycota</taxon>
        <taxon>Pezizomycotina</taxon>
        <taxon>Leotiomycetes</taxon>
        <taxon>Helotiales</taxon>
        <taxon>Sclerotiniaceae</taxon>
        <taxon>Botrytis</taxon>
    </lineage>
</organism>
<dbReference type="Pfam" id="PF00339">
    <property type="entry name" value="Arrestin_N"/>
    <property type="match status" value="1"/>
</dbReference>
<dbReference type="GeneID" id="59254828"/>
<dbReference type="SUPFAM" id="SSF81296">
    <property type="entry name" value="E set domains"/>
    <property type="match status" value="1"/>
</dbReference>
<dbReference type="EMBL" id="JABFCT010000002">
    <property type="protein sequence ID" value="KAF5878525.1"/>
    <property type="molecule type" value="Genomic_DNA"/>
</dbReference>
<dbReference type="Proteomes" id="UP000531561">
    <property type="component" value="Unassembled WGS sequence"/>
</dbReference>
<feature type="compositionally biased region" description="Basic and acidic residues" evidence="2">
    <location>
        <begin position="636"/>
        <end position="647"/>
    </location>
</feature>
<dbReference type="OrthoDB" id="7785529at2759"/>
<accession>A0A8H6B3N6</accession>
<comment type="similarity">
    <text evidence="1">Belongs to the arrestin family. PalF/RIM8 subfamily.</text>
</comment>
<dbReference type="Pfam" id="PF02752">
    <property type="entry name" value="Arrestin_C"/>
    <property type="match status" value="1"/>
</dbReference>
<feature type="region of interest" description="Disordered" evidence="2">
    <location>
        <begin position="609"/>
        <end position="822"/>
    </location>
</feature>
<dbReference type="PANTHER" id="PTHR11188:SF161">
    <property type="entry name" value="PH-RESPONSE REGULATOR PROTEIN PALF_RIM8"/>
    <property type="match status" value="1"/>
</dbReference>
<dbReference type="SMART" id="SM01017">
    <property type="entry name" value="Arrestin_C"/>
    <property type="match status" value="1"/>
</dbReference>
<feature type="compositionally biased region" description="Polar residues" evidence="2">
    <location>
        <begin position="548"/>
        <end position="561"/>
    </location>
</feature>
<evidence type="ECO:0000313" key="4">
    <source>
        <dbReference type="EMBL" id="KAF5878525.1"/>
    </source>
</evidence>
<feature type="compositionally biased region" description="Polar residues" evidence="2">
    <location>
        <begin position="258"/>
        <end position="271"/>
    </location>
</feature>
<dbReference type="Gene3D" id="2.60.40.640">
    <property type="match status" value="1"/>
</dbReference>
<feature type="compositionally biased region" description="Low complexity" evidence="2">
    <location>
        <begin position="711"/>
        <end position="738"/>
    </location>
</feature>
<feature type="compositionally biased region" description="Low complexity" evidence="2">
    <location>
        <begin position="753"/>
        <end position="762"/>
    </location>
</feature>
<feature type="region of interest" description="Disordered" evidence="2">
    <location>
        <begin position="192"/>
        <end position="312"/>
    </location>
</feature>
<evidence type="ECO:0000256" key="1">
    <source>
        <dbReference type="ARBA" id="ARBA00037950"/>
    </source>
</evidence>
<dbReference type="InterPro" id="IPR011022">
    <property type="entry name" value="Arrestin_C-like"/>
</dbReference>
<dbReference type="InterPro" id="IPR014752">
    <property type="entry name" value="Arrestin-like_C"/>
</dbReference>
<feature type="region of interest" description="Disordered" evidence="2">
    <location>
        <begin position="534"/>
        <end position="563"/>
    </location>
</feature>
<dbReference type="InterPro" id="IPR014756">
    <property type="entry name" value="Ig_E-set"/>
</dbReference>
<dbReference type="InterPro" id="IPR050357">
    <property type="entry name" value="Arrestin_domain-protein"/>
</dbReference>
<feature type="compositionally biased region" description="Pro residues" evidence="2">
    <location>
        <begin position="615"/>
        <end position="629"/>
    </location>
</feature>
<evidence type="ECO:0000313" key="5">
    <source>
        <dbReference type="Proteomes" id="UP000531561"/>
    </source>
</evidence>
<feature type="domain" description="Arrestin C-terminal-like" evidence="3">
    <location>
        <begin position="312"/>
        <end position="483"/>
    </location>
</feature>
<evidence type="ECO:0000259" key="3">
    <source>
        <dbReference type="SMART" id="SM01017"/>
    </source>
</evidence>
<feature type="compositionally biased region" description="Basic and acidic residues" evidence="2">
    <location>
        <begin position="219"/>
        <end position="234"/>
    </location>
</feature>
<keyword evidence="5" id="KW-1185">Reference proteome</keyword>
<dbReference type="GO" id="GO:0005886">
    <property type="term" value="C:plasma membrane"/>
    <property type="evidence" value="ECO:0007669"/>
    <property type="project" value="TreeGrafter"/>
</dbReference>
<feature type="compositionally biased region" description="Basic and acidic residues" evidence="2">
    <location>
        <begin position="809"/>
        <end position="822"/>
    </location>
</feature>
<dbReference type="InterPro" id="IPR011021">
    <property type="entry name" value="Arrestin-like_N"/>
</dbReference>
<dbReference type="GO" id="GO:0031625">
    <property type="term" value="F:ubiquitin protein ligase binding"/>
    <property type="evidence" value="ECO:0007669"/>
    <property type="project" value="TreeGrafter"/>
</dbReference>
<sequence>MCANVTSTTQSSPTASTGRSLFSRLTAPLKSRTRNLTDFHIEPLEPHRRYAPGDLVRGAVVLTVVKPVRITHLTVCLHGFIHVYKNANGANEPLPDTVTYASGNPMKSQYFGNGYCSLFQDEVILCGEGRLDAGVYRFNFELEFPTKGIPTSVDFERGTISYQISSTITRPTTIAATSMCERKVELVERVDVGPLGPPRPRTISLEPISRRAKRKKSIKPKDHPPSREHADTRSISDTTEATSPRPDDSVSQVDILDNQMQPRSPAQSDVQSTFSTDSTISSSTGLSFRLGPVPSSARSTRDSQGNSSNSLDDKTITATIELLKSGCLPGDYLPVKITVQHTKAIKSMHGIIITFYRQGRIDSSPPLSLFKDIKGKEAERLKHEEYYPKSKTGLGGLSLSSAGSTSVFRKDLSQTFAPLIVDPSTLTSHVTASIRVPEDCFPTISGVPGQMVNFKYQVEVVVDLGGKLAGQQRHVPRIGTVSLPAAYGSTGNRSEGNASMLAAFGGSIVDTDHIRREKSVVACVFEVVVGTTDSARNKARHTGKQPAEFSNSRPVTPSPAQNLMHEEPFDHEYIHQENTQYPNHPYQYYDPNYDEPYPYEYNQNFEQRADQHSRYPPPSHTQIYVPPPETEGQTELSEKEQLRRAEQRLLPSQPPDFQASSSSSSSAAARGSTGPSVPNPADEDLYTADGLPPSNPRPLASHPVDPSNPHLSESPPAGPSAPSLSDLTPHASHTSHTSHATDDKQELERQRLLAEASAPSEFPELEEEGESSRQGAAASAPHDHEPSAPIFHEEDEYGSGYAHQNFEGTRVDHESLPPRYER</sequence>
<reference evidence="4 5" key="1">
    <citation type="journal article" date="2020" name="Phytopathology">
        <title>A high-quality genome resource of Botrytis fragariae, a new and rapidly spreading fungal pathogen causing strawberry gray mold in the U.S.A.</title>
        <authorList>
            <person name="Wu Y."/>
            <person name="Saski C.A."/>
            <person name="Schnabel G."/>
            <person name="Xiao S."/>
            <person name="Hu M."/>
        </authorList>
    </citation>
    <scope>NUCLEOTIDE SEQUENCE [LARGE SCALE GENOMIC DNA]</scope>
    <source>
        <strain evidence="4 5">BVB16</strain>
    </source>
</reference>
<comment type="caution">
    <text evidence="4">The sequence shown here is derived from an EMBL/GenBank/DDBJ whole genome shotgun (WGS) entry which is preliminary data.</text>
</comment>
<dbReference type="PANTHER" id="PTHR11188">
    <property type="entry name" value="ARRESTIN DOMAIN CONTAINING PROTEIN"/>
    <property type="match status" value="1"/>
</dbReference>
<evidence type="ECO:0000256" key="2">
    <source>
        <dbReference type="SAM" id="MobiDB-lite"/>
    </source>
</evidence>
<feature type="compositionally biased region" description="Basic and acidic residues" evidence="2">
    <location>
        <begin position="739"/>
        <end position="752"/>
    </location>
</feature>